<dbReference type="RefSeq" id="WP_115567527.1">
    <property type="nucleotide sequence ID" value="NZ_QRGR01000027.1"/>
</dbReference>
<name>A0A3D8L719_9BACT</name>
<feature type="signal peptide" evidence="1">
    <location>
        <begin position="1"/>
        <end position="22"/>
    </location>
</feature>
<feature type="chain" id="PRO_5017750852" description="DUF4890 domain-containing protein" evidence="1">
    <location>
        <begin position="23"/>
        <end position="110"/>
    </location>
</feature>
<dbReference type="OrthoDB" id="853757at2"/>
<proteinExistence type="predicted"/>
<dbReference type="EMBL" id="QRGR01000027">
    <property type="protein sequence ID" value="RDV13198.1"/>
    <property type="molecule type" value="Genomic_DNA"/>
</dbReference>
<reference evidence="3" key="1">
    <citation type="submission" date="2018-08" db="EMBL/GenBank/DDBJ databases">
        <authorList>
            <person name="Liu Z.-W."/>
            <person name="Du Z.-J."/>
        </authorList>
    </citation>
    <scope>NUCLEOTIDE SEQUENCE [LARGE SCALE GENOMIC DNA]</scope>
    <source>
        <strain evidence="3">H4X</strain>
    </source>
</reference>
<organism evidence="2 3">
    <name type="scientific">Pontibacter diazotrophicus</name>
    <dbReference type="NCBI Taxonomy" id="1400979"/>
    <lineage>
        <taxon>Bacteria</taxon>
        <taxon>Pseudomonadati</taxon>
        <taxon>Bacteroidota</taxon>
        <taxon>Cytophagia</taxon>
        <taxon>Cytophagales</taxon>
        <taxon>Hymenobacteraceae</taxon>
        <taxon>Pontibacter</taxon>
    </lineage>
</organism>
<keyword evidence="3" id="KW-1185">Reference proteome</keyword>
<evidence type="ECO:0000313" key="3">
    <source>
        <dbReference type="Proteomes" id="UP000256708"/>
    </source>
</evidence>
<sequence>MKKLTLLIFTFGIILLYPEANAQTSQSSTLSAKDEYWGTAKVERKGTSVDAADRRAAGLDTRFNAYENDRRRSFDKKKIANSKRMKEILKKEKKMMKKHKRDKRRLRRSQ</sequence>
<accession>A0A3D8L719</accession>
<evidence type="ECO:0000313" key="2">
    <source>
        <dbReference type="EMBL" id="RDV13198.1"/>
    </source>
</evidence>
<protein>
    <recommendedName>
        <fullName evidence="4">DUF4890 domain-containing protein</fullName>
    </recommendedName>
</protein>
<keyword evidence="1" id="KW-0732">Signal</keyword>
<evidence type="ECO:0008006" key="4">
    <source>
        <dbReference type="Google" id="ProtNLM"/>
    </source>
</evidence>
<gene>
    <name evidence="2" type="ORF">DXT99_20870</name>
</gene>
<comment type="caution">
    <text evidence="2">The sequence shown here is derived from an EMBL/GenBank/DDBJ whole genome shotgun (WGS) entry which is preliminary data.</text>
</comment>
<dbReference type="AlphaFoldDB" id="A0A3D8L719"/>
<dbReference type="Proteomes" id="UP000256708">
    <property type="component" value="Unassembled WGS sequence"/>
</dbReference>
<evidence type="ECO:0000256" key="1">
    <source>
        <dbReference type="SAM" id="SignalP"/>
    </source>
</evidence>